<dbReference type="SUPFAM" id="SSF52009">
    <property type="entry name" value="Phosphohistidine domain"/>
    <property type="match status" value="1"/>
</dbReference>
<dbReference type="STRING" id="1802401.A3B21_00545"/>
<comment type="similarity">
    <text evidence="1">Belongs to the PEP-utilizing enzyme family.</text>
</comment>
<proteinExistence type="inferred from homology"/>
<dbReference type="GO" id="GO:0008986">
    <property type="term" value="F:pyruvate, water dikinase activity"/>
    <property type="evidence" value="ECO:0007669"/>
    <property type="project" value="InterPro"/>
</dbReference>
<dbReference type="InterPro" id="IPR006319">
    <property type="entry name" value="PEP_synth"/>
</dbReference>
<evidence type="ECO:0000256" key="3">
    <source>
        <dbReference type="ARBA" id="ARBA00022840"/>
    </source>
</evidence>
<accession>A0A1F7UQA9</accession>
<dbReference type="InterPro" id="IPR036637">
    <property type="entry name" value="Phosphohistidine_dom_sf"/>
</dbReference>
<dbReference type="PROSITE" id="PS00370">
    <property type="entry name" value="PEP_ENZYMES_PHOS_SITE"/>
    <property type="match status" value="1"/>
</dbReference>
<dbReference type="Gene3D" id="3.50.30.10">
    <property type="entry name" value="Phosphohistidine domain"/>
    <property type="match status" value="1"/>
</dbReference>
<dbReference type="PANTHER" id="PTHR43030">
    <property type="entry name" value="PHOSPHOENOLPYRUVATE SYNTHASE"/>
    <property type="match status" value="1"/>
</dbReference>
<name>A0A1F7UQA9_9BACT</name>
<keyword evidence="3" id="KW-0067">ATP-binding</keyword>
<keyword evidence="2" id="KW-0547">Nucleotide-binding</keyword>
<organism evidence="5 6">
    <name type="scientific">Candidatus Uhrbacteria bacterium RIFCSPLOWO2_01_FULL_47_24</name>
    <dbReference type="NCBI Taxonomy" id="1802401"/>
    <lineage>
        <taxon>Bacteria</taxon>
        <taxon>Candidatus Uhriibacteriota</taxon>
    </lineage>
</organism>
<dbReference type="Proteomes" id="UP000176897">
    <property type="component" value="Unassembled WGS sequence"/>
</dbReference>
<evidence type="ECO:0000259" key="4">
    <source>
        <dbReference type="Pfam" id="PF00391"/>
    </source>
</evidence>
<dbReference type="AlphaFoldDB" id="A0A1F7UQA9"/>
<reference evidence="5 6" key="1">
    <citation type="journal article" date="2016" name="Nat. Commun.">
        <title>Thousands of microbial genomes shed light on interconnected biogeochemical processes in an aquifer system.</title>
        <authorList>
            <person name="Anantharaman K."/>
            <person name="Brown C.T."/>
            <person name="Hug L.A."/>
            <person name="Sharon I."/>
            <person name="Castelle C.J."/>
            <person name="Probst A.J."/>
            <person name="Thomas B.C."/>
            <person name="Singh A."/>
            <person name="Wilkins M.J."/>
            <person name="Karaoz U."/>
            <person name="Brodie E.L."/>
            <person name="Williams K.H."/>
            <person name="Hubbard S.S."/>
            <person name="Banfield J.F."/>
        </authorList>
    </citation>
    <scope>NUCLEOTIDE SEQUENCE [LARGE SCALE GENOMIC DNA]</scope>
</reference>
<evidence type="ECO:0000313" key="6">
    <source>
        <dbReference type="Proteomes" id="UP000176897"/>
    </source>
</evidence>
<feature type="domain" description="PEP-utilising enzyme mobile" evidence="4">
    <location>
        <begin position="268"/>
        <end position="339"/>
    </location>
</feature>
<dbReference type="InterPro" id="IPR008279">
    <property type="entry name" value="PEP-util_enz_mobile_dom"/>
</dbReference>
<dbReference type="GO" id="GO:0005524">
    <property type="term" value="F:ATP binding"/>
    <property type="evidence" value="ECO:0007669"/>
    <property type="project" value="UniProtKB-KW"/>
</dbReference>
<dbReference type="Pfam" id="PF00391">
    <property type="entry name" value="PEP-utilizers"/>
    <property type="match status" value="1"/>
</dbReference>
<dbReference type="InterPro" id="IPR018274">
    <property type="entry name" value="PEP_util_AS"/>
</dbReference>
<gene>
    <name evidence="5" type="ORF">A3B21_00545</name>
</gene>
<evidence type="ECO:0000313" key="5">
    <source>
        <dbReference type="EMBL" id="OGL79867.1"/>
    </source>
</evidence>
<dbReference type="EMBL" id="MGEJ01000022">
    <property type="protein sequence ID" value="OGL79867.1"/>
    <property type="molecule type" value="Genomic_DNA"/>
</dbReference>
<evidence type="ECO:0000256" key="1">
    <source>
        <dbReference type="ARBA" id="ARBA00007837"/>
    </source>
</evidence>
<dbReference type="PANTHER" id="PTHR43030:SF1">
    <property type="entry name" value="PHOSPHOENOLPYRUVATE SYNTHASE"/>
    <property type="match status" value="1"/>
</dbReference>
<evidence type="ECO:0000256" key="2">
    <source>
        <dbReference type="ARBA" id="ARBA00022741"/>
    </source>
</evidence>
<sequence>MGYQKVGRWYLIRKVEFFPFDIFLVNAGYVRGKNSALRWRFRNTLFYYINGFEYSLRGVADLKGLKIFLEKNFNPHFVKQVGKAIRSAADDLLSITQNTFSSRANLEQNIDKFYQAWGTFCAVFQTPELAEMVGVQKNKHLIYRFGLDRDYAARQLAKLEPMYRLRLGPLLGIPVGDAMKLLPSEVQAVLLTKTFPKDFKQRKTCALLTLNGKTRVYWNREADRIFAKEFLRFQATDQFCEFKGQTVYSGKVKGKAYVAFNAEDFKRIPRGAILVCSMTRYTIVPYLKRVRAIVTDQGGVTCHAAIMARELKVPTVVGLKTATEQLKTGDRLEVDAEQGIVRRLA</sequence>
<comment type="caution">
    <text evidence="5">The sequence shown here is derived from an EMBL/GenBank/DDBJ whole genome shotgun (WGS) entry which is preliminary data.</text>
</comment>
<protein>
    <recommendedName>
        <fullName evidence="4">PEP-utilising enzyme mobile domain-containing protein</fullName>
    </recommendedName>
</protein>